<name>A0A561PZ93_9HYPH</name>
<dbReference type="PANTHER" id="PTHR43265">
    <property type="entry name" value="ESTERASE ESTD"/>
    <property type="match status" value="1"/>
</dbReference>
<dbReference type="Proteomes" id="UP000320653">
    <property type="component" value="Unassembled WGS sequence"/>
</dbReference>
<gene>
    <name evidence="1" type="ORF">FHW37_12041</name>
</gene>
<keyword evidence="2" id="KW-1185">Reference proteome</keyword>
<dbReference type="AlphaFoldDB" id="A0A561PZ93"/>
<dbReference type="InterPro" id="IPR053145">
    <property type="entry name" value="AB_hydrolase_Est10"/>
</dbReference>
<dbReference type="GO" id="GO:0052689">
    <property type="term" value="F:carboxylic ester hydrolase activity"/>
    <property type="evidence" value="ECO:0007669"/>
    <property type="project" value="TreeGrafter"/>
</dbReference>
<dbReference type="RefSeq" id="WP_246691047.1">
    <property type="nucleotide sequence ID" value="NZ_VIWP01000020.1"/>
</dbReference>
<dbReference type="EMBL" id="VIWP01000020">
    <property type="protein sequence ID" value="TWF43414.1"/>
    <property type="molecule type" value="Genomic_DNA"/>
</dbReference>
<evidence type="ECO:0000313" key="1">
    <source>
        <dbReference type="EMBL" id="TWF43414.1"/>
    </source>
</evidence>
<comment type="caution">
    <text evidence="1">The sequence shown here is derived from an EMBL/GenBank/DDBJ whole genome shotgun (WGS) entry which is preliminary data.</text>
</comment>
<sequence>MPLSAYDFDHVMPRAAAEPVTFDGTVGLFTPAGRNSGHSGLAVLFASPWGLEEICTRKFWRILAETLADRGIPSLRFDYPGTGDALDGDLAGGLADWSNSLVSAARQLKILSGCERIAIIAQGLGSAVTVKSLGEIDGIEAVTLLAPVVSGRFYLRELSVWSKVVDNNLGISWPEDTAKGVSIASLDMPDAIADEVRKIDLMKIDVLPAPRVLVVGRRDRPADTAFAAHLRTIGAEVAELPFDGYEKLVSNPSTAKMPLSVAEELAGWISTLPVEPNSQKAPRRIALSPLKAADFSETPVRFGINGHLSGALCEPATQRRGATVVFLSSAYDRHAGWGRLTAILARKLARIGIASLRFDTAGVGDSAPVPGRPSQVLYHSSQNADVSAAIDFLMAQGLGPVVVSGRCSGAYLGFRAALSDERIAGICAVNPFAFRWRPGRSVEDAVAKATRSLHDYGKRALKGDTLKRLARLEIDVTAAGFNILRGIGSHALGRVLYAFRHVLPEGRAVYGAFASLQARGVPVSLVYSEGDIGLKHFNFYLGGNAADRRRFSNVAVTFIPDSDHNLTPEHARATYLDTLRKLALSVPRPKNKASETHHAVAAE</sequence>
<dbReference type="PANTHER" id="PTHR43265:SF1">
    <property type="entry name" value="ESTERASE ESTD"/>
    <property type="match status" value="1"/>
</dbReference>
<organism evidence="1 2">
    <name type="scientific">Neorhizobium alkalisoli</name>
    <dbReference type="NCBI Taxonomy" id="528178"/>
    <lineage>
        <taxon>Bacteria</taxon>
        <taxon>Pseudomonadati</taxon>
        <taxon>Pseudomonadota</taxon>
        <taxon>Alphaproteobacteria</taxon>
        <taxon>Hyphomicrobiales</taxon>
        <taxon>Rhizobiaceae</taxon>
        <taxon>Rhizobium/Agrobacterium group</taxon>
        <taxon>Neorhizobium</taxon>
    </lineage>
</organism>
<dbReference type="Gene3D" id="3.40.50.1820">
    <property type="entry name" value="alpha/beta hydrolase"/>
    <property type="match status" value="2"/>
</dbReference>
<proteinExistence type="predicted"/>
<reference evidence="1 2" key="1">
    <citation type="submission" date="2019-06" db="EMBL/GenBank/DDBJ databases">
        <title>Sorghum-associated microbial communities from plants grown in Nebraska, USA.</title>
        <authorList>
            <person name="Schachtman D."/>
        </authorList>
    </citation>
    <scope>NUCLEOTIDE SEQUENCE [LARGE SCALE GENOMIC DNA]</scope>
    <source>
        <strain evidence="1 2">1225</strain>
    </source>
</reference>
<dbReference type="SUPFAM" id="SSF53474">
    <property type="entry name" value="alpha/beta-Hydrolases"/>
    <property type="match status" value="2"/>
</dbReference>
<protein>
    <recommendedName>
        <fullName evidence="3">Serine aminopeptidase S33 family</fullName>
    </recommendedName>
</protein>
<evidence type="ECO:0000313" key="2">
    <source>
        <dbReference type="Proteomes" id="UP000320653"/>
    </source>
</evidence>
<accession>A0A561PZ93</accession>
<dbReference type="InterPro" id="IPR029058">
    <property type="entry name" value="AB_hydrolase_fold"/>
</dbReference>
<evidence type="ECO:0008006" key="3">
    <source>
        <dbReference type="Google" id="ProtNLM"/>
    </source>
</evidence>